<keyword evidence="5" id="KW-0521">NADP</keyword>
<dbReference type="GO" id="GO:0006730">
    <property type="term" value="P:one-carbon metabolic process"/>
    <property type="evidence" value="ECO:0007669"/>
    <property type="project" value="UniProtKB-KW"/>
</dbReference>
<evidence type="ECO:0000259" key="7">
    <source>
        <dbReference type="PROSITE" id="PS51330"/>
    </source>
</evidence>
<comment type="caution">
    <text evidence="8">The sequence shown here is derived from an EMBL/GenBank/DDBJ whole genome shotgun (WGS) entry which is preliminary data.</text>
</comment>
<dbReference type="CDD" id="cd00209">
    <property type="entry name" value="DHFR"/>
    <property type="match status" value="1"/>
</dbReference>
<dbReference type="Pfam" id="PF00186">
    <property type="entry name" value="DHFR_1"/>
    <property type="match status" value="1"/>
</dbReference>
<keyword evidence="9" id="KW-1185">Reference proteome</keyword>
<dbReference type="UniPathway" id="UPA00077">
    <property type="reaction ID" value="UER00158"/>
</dbReference>
<dbReference type="SUPFAM" id="SSF53597">
    <property type="entry name" value="Dihydrofolate reductase-like"/>
    <property type="match status" value="1"/>
</dbReference>
<evidence type="ECO:0000313" key="9">
    <source>
        <dbReference type="Proteomes" id="UP000186465"/>
    </source>
</evidence>
<keyword evidence="6" id="KW-0560">Oxidoreductase</keyword>
<organism evidence="8 9">
    <name type="scientific">Boudabousia marimammalium</name>
    <dbReference type="NCBI Taxonomy" id="156892"/>
    <lineage>
        <taxon>Bacteria</taxon>
        <taxon>Bacillati</taxon>
        <taxon>Actinomycetota</taxon>
        <taxon>Actinomycetes</taxon>
        <taxon>Actinomycetales</taxon>
        <taxon>Actinomycetaceae</taxon>
        <taxon>Boudabousia</taxon>
    </lineage>
</organism>
<evidence type="ECO:0000256" key="4">
    <source>
        <dbReference type="ARBA" id="ARBA00022563"/>
    </source>
</evidence>
<dbReference type="PANTHER" id="PTHR48069">
    <property type="entry name" value="DIHYDROFOLATE REDUCTASE"/>
    <property type="match status" value="1"/>
</dbReference>
<dbReference type="STRING" id="156892.BM477_06150"/>
<dbReference type="EC" id="1.5.1.3" evidence="3"/>
<dbReference type="Gene3D" id="3.40.430.10">
    <property type="entry name" value="Dihydrofolate Reductase, subunit A"/>
    <property type="match status" value="1"/>
</dbReference>
<dbReference type="GO" id="GO:0004146">
    <property type="term" value="F:dihydrofolate reductase activity"/>
    <property type="evidence" value="ECO:0007669"/>
    <property type="project" value="UniProtKB-EC"/>
</dbReference>
<proteinExistence type="inferred from homology"/>
<feature type="domain" description="DHFR" evidence="7">
    <location>
        <begin position="18"/>
        <end position="188"/>
    </location>
</feature>
<dbReference type="PANTHER" id="PTHR48069:SF3">
    <property type="entry name" value="DIHYDROFOLATE REDUCTASE"/>
    <property type="match status" value="1"/>
</dbReference>
<evidence type="ECO:0000256" key="3">
    <source>
        <dbReference type="ARBA" id="ARBA00012856"/>
    </source>
</evidence>
<keyword evidence="4" id="KW-0554">One-carbon metabolism</keyword>
<evidence type="ECO:0000313" key="8">
    <source>
        <dbReference type="EMBL" id="OKL48047.1"/>
    </source>
</evidence>
<dbReference type="GO" id="GO:0046654">
    <property type="term" value="P:tetrahydrofolate biosynthetic process"/>
    <property type="evidence" value="ECO:0007669"/>
    <property type="project" value="UniProtKB-UniPathway"/>
</dbReference>
<dbReference type="PRINTS" id="PR00070">
    <property type="entry name" value="DHFR"/>
</dbReference>
<dbReference type="InterPro" id="IPR001796">
    <property type="entry name" value="DHFR_dom"/>
</dbReference>
<dbReference type="GO" id="GO:0005829">
    <property type="term" value="C:cytosol"/>
    <property type="evidence" value="ECO:0007669"/>
    <property type="project" value="TreeGrafter"/>
</dbReference>
<accession>A0A1Q5PLZ9</accession>
<dbReference type="EMBL" id="MPDM01000006">
    <property type="protein sequence ID" value="OKL48047.1"/>
    <property type="molecule type" value="Genomic_DNA"/>
</dbReference>
<dbReference type="InterPro" id="IPR024072">
    <property type="entry name" value="DHFR-like_dom_sf"/>
</dbReference>
<dbReference type="Proteomes" id="UP000186465">
    <property type="component" value="Unassembled WGS sequence"/>
</dbReference>
<gene>
    <name evidence="8" type="ORF">BM477_06150</name>
</gene>
<evidence type="ECO:0000256" key="5">
    <source>
        <dbReference type="ARBA" id="ARBA00022857"/>
    </source>
</evidence>
<evidence type="ECO:0000256" key="6">
    <source>
        <dbReference type="ARBA" id="ARBA00023002"/>
    </source>
</evidence>
<dbReference type="PROSITE" id="PS51330">
    <property type="entry name" value="DHFR_2"/>
    <property type="match status" value="1"/>
</dbReference>
<dbReference type="RefSeq" id="WP_075361815.1">
    <property type="nucleotide sequence ID" value="NZ_MPDM01000006.1"/>
</dbReference>
<dbReference type="GO" id="GO:0050661">
    <property type="term" value="F:NADP binding"/>
    <property type="evidence" value="ECO:0007669"/>
    <property type="project" value="InterPro"/>
</dbReference>
<comment type="similarity">
    <text evidence="2">Belongs to the dihydrofolate reductase family.</text>
</comment>
<reference evidence="9" key="1">
    <citation type="submission" date="2016-11" db="EMBL/GenBank/DDBJ databases">
        <title>Actinomyces gypaetusis sp. nov. isolated from Gypaetus barbatus in Qinghai Tibet Plateau China.</title>
        <authorList>
            <person name="Meng X."/>
        </authorList>
    </citation>
    <scope>NUCLEOTIDE SEQUENCE [LARGE SCALE GENOMIC DNA]</scope>
    <source>
        <strain evidence="9">DSM 15383</strain>
    </source>
</reference>
<evidence type="ECO:0000256" key="1">
    <source>
        <dbReference type="ARBA" id="ARBA00004903"/>
    </source>
</evidence>
<dbReference type="InterPro" id="IPR012259">
    <property type="entry name" value="DHFR"/>
</dbReference>
<protein>
    <recommendedName>
        <fullName evidence="3">dihydrofolate reductase</fullName>
        <ecNumber evidence="3">1.5.1.3</ecNumber>
    </recommendedName>
</protein>
<dbReference type="AlphaFoldDB" id="A0A1Q5PLZ9"/>
<dbReference type="GO" id="GO:0046655">
    <property type="term" value="P:folic acid metabolic process"/>
    <property type="evidence" value="ECO:0007669"/>
    <property type="project" value="TreeGrafter"/>
</dbReference>
<dbReference type="OrthoDB" id="9804315at2"/>
<sequence>MPVFNQNPSRADGRVPSVVGAIWAQSPEGVIAREGKTPWHVPADLQLFVQLTHGFSVIMGRKTWESFPQRPLEGRTNIVLTSQTDWEAEGALVAHSLPEALDLASNFGDETWIIGGESVYLEALDICTKLVISTIDMSFPEVSETPERFTFAPDVDSHTWTRVPQLSDESWRPRSGEARWRVDVYVRS</sequence>
<comment type="pathway">
    <text evidence="1">Cofactor biosynthesis; tetrahydrofolate biosynthesis; 5,6,7,8-tetrahydrofolate from 7,8-dihydrofolate: step 1/1.</text>
</comment>
<evidence type="ECO:0000256" key="2">
    <source>
        <dbReference type="ARBA" id="ARBA00009539"/>
    </source>
</evidence>
<name>A0A1Q5PLZ9_9ACTO</name>
<dbReference type="GO" id="GO:0046452">
    <property type="term" value="P:dihydrofolate metabolic process"/>
    <property type="evidence" value="ECO:0007669"/>
    <property type="project" value="TreeGrafter"/>
</dbReference>